<evidence type="ECO:0000256" key="1">
    <source>
        <dbReference type="SAM" id="MobiDB-lite"/>
    </source>
</evidence>
<gene>
    <name evidence="2" type="ORF">TAPDE_004412</name>
</gene>
<sequence length="247" mass="27051">MRVKSFEQLHSCKVDIVQEEASSMDLADDSPWHTLPGSSSATGQTSQFLPFLGMQFVRGTGFTKRKFPMPTISTTFPPPDNPGHELTENCATLSTLSLEFPVTGHELHPRYVSPLLAIAHKLRIRIRFCNPDVKEIVVNIPVTLFEGSASCDDIPPYYEEIYSDETGRRSRTDSVATLPVYSPKEPQSPFDAEDGTVALSQTALATPAPSSPGCDSLRSGDGDGDGNDASTDWLNHDHNMRAPRLMV</sequence>
<protein>
    <submittedName>
        <fullName evidence="2">Uncharacterized protein</fullName>
    </submittedName>
</protein>
<comment type="caution">
    <text evidence="2">The sequence shown here is derived from an EMBL/GenBank/DDBJ whole genome shotgun (WGS) entry which is preliminary data.</text>
</comment>
<dbReference type="OrthoDB" id="10628357at2759"/>
<organism evidence="2 3">
    <name type="scientific">Taphrina deformans (strain PYCC 5710 / ATCC 11124 / CBS 356.35 / IMI 108563 / JCM 9778 / NBRC 8474)</name>
    <name type="common">Peach leaf curl fungus</name>
    <name type="synonym">Lalaria deformans</name>
    <dbReference type="NCBI Taxonomy" id="1097556"/>
    <lineage>
        <taxon>Eukaryota</taxon>
        <taxon>Fungi</taxon>
        <taxon>Dikarya</taxon>
        <taxon>Ascomycota</taxon>
        <taxon>Taphrinomycotina</taxon>
        <taxon>Taphrinomycetes</taxon>
        <taxon>Taphrinales</taxon>
        <taxon>Taphrinaceae</taxon>
        <taxon>Taphrina</taxon>
    </lineage>
</organism>
<dbReference type="VEuPathDB" id="FungiDB:TAPDE_004412"/>
<evidence type="ECO:0000313" key="3">
    <source>
        <dbReference type="Proteomes" id="UP000013776"/>
    </source>
</evidence>
<proteinExistence type="predicted"/>
<reference evidence="2 3" key="1">
    <citation type="journal article" date="2013" name="MBio">
        <title>Genome sequencing of the plant pathogen Taphrina deformans, the causal agent of peach leaf curl.</title>
        <authorList>
            <person name="Cisse O.H."/>
            <person name="Almeida J.M.G.C.F."/>
            <person name="Fonseca A."/>
            <person name="Kumar A.A."/>
            <person name="Salojaervi J."/>
            <person name="Overmyer K."/>
            <person name="Hauser P.M."/>
            <person name="Pagni M."/>
        </authorList>
    </citation>
    <scope>NUCLEOTIDE SEQUENCE [LARGE SCALE GENOMIC DNA]</scope>
    <source>
        <strain evidence="3">PYCC 5710 / ATCC 11124 / CBS 356.35 / IMI 108563 / JCM 9778 / NBRC 8474</strain>
    </source>
</reference>
<dbReference type="Proteomes" id="UP000013776">
    <property type="component" value="Unassembled WGS sequence"/>
</dbReference>
<keyword evidence="3" id="KW-1185">Reference proteome</keyword>
<evidence type="ECO:0000313" key="2">
    <source>
        <dbReference type="EMBL" id="CCG84045.1"/>
    </source>
</evidence>
<dbReference type="EMBL" id="CAHR02000196">
    <property type="protein sequence ID" value="CCG84045.1"/>
    <property type="molecule type" value="Genomic_DNA"/>
</dbReference>
<dbReference type="AlphaFoldDB" id="R4XDZ4"/>
<name>R4XDZ4_TAPDE</name>
<accession>R4XDZ4</accession>
<feature type="region of interest" description="Disordered" evidence="1">
    <location>
        <begin position="204"/>
        <end position="247"/>
    </location>
</feature>